<keyword evidence="1" id="KW-0812">Transmembrane</keyword>
<name>A0A2G5EDI4_AQUCA</name>
<reference evidence="2 3" key="1">
    <citation type="submission" date="2017-09" db="EMBL/GenBank/DDBJ databases">
        <title>WGS assembly of Aquilegia coerulea Goldsmith.</title>
        <authorList>
            <person name="Hodges S."/>
            <person name="Kramer E."/>
            <person name="Nordborg M."/>
            <person name="Tomkins J."/>
            <person name="Borevitz J."/>
            <person name="Derieg N."/>
            <person name="Yan J."/>
            <person name="Mihaltcheva S."/>
            <person name="Hayes R.D."/>
            <person name="Rokhsar D."/>
        </authorList>
    </citation>
    <scope>NUCLEOTIDE SEQUENCE [LARGE SCALE GENOMIC DNA]</scope>
    <source>
        <strain evidence="3">cv. Goldsmith</strain>
    </source>
</reference>
<feature type="transmembrane region" description="Helical" evidence="1">
    <location>
        <begin position="25"/>
        <end position="47"/>
    </location>
</feature>
<proteinExistence type="predicted"/>
<protein>
    <submittedName>
        <fullName evidence="2">Uncharacterized protein</fullName>
    </submittedName>
</protein>
<evidence type="ECO:0000313" key="2">
    <source>
        <dbReference type="EMBL" id="PIA53796.1"/>
    </source>
</evidence>
<keyword evidence="3" id="KW-1185">Reference proteome</keyword>
<evidence type="ECO:0000313" key="3">
    <source>
        <dbReference type="Proteomes" id="UP000230069"/>
    </source>
</evidence>
<organism evidence="2 3">
    <name type="scientific">Aquilegia coerulea</name>
    <name type="common">Rocky mountain columbine</name>
    <dbReference type="NCBI Taxonomy" id="218851"/>
    <lineage>
        <taxon>Eukaryota</taxon>
        <taxon>Viridiplantae</taxon>
        <taxon>Streptophyta</taxon>
        <taxon>Embryophyta</taxon>
        <taxon>Tracheophyta</taxon>
        <taxon>Spermatophyta</taxon>
        <taxon>Magnoliopsida</taxon>
        <taxon>Ranunculales</taxon>
        <taxon>Ranunculaceae</taxon>
        <taxon>Thalictroideae</taxon>
        <taxon>Aquilegia</taxon>
    </lineage>
</organism>
<accession>A0A2G5EDI4</accession>
<keyword evidence="1" id="KW-0472">Membrane</keyword>
<keyword evidence="1" id="KW-1133">Transmembrane helix</keyword>
<dbReference type="InParanoid" id="A0A2G5EDI4"/>
<sequence>MLSGQDFCSYCIWVMNNNRHQSVSIMSRIIFMLVMEMVQCGIILKLYSGKQRMVYLSHFLQKAIYSTLCN</sequence>
<dbReference type="EMBL" id="KZ305026">
    <property type="protein sequence ID" value="PIA53796.1"/>
    <property type="molecule type" value="Genomic_DNA"/>
</dbReference>
<gene>
    <name evidence="2" type="ORF">AQUCO_00900406v1</name>
</gene>
<dbReference type="AlphaFoldDB" id="A0A2G5EDI4"/>
<dbReference type="Proteomes" id="UP000230069">
    <property type="component" value="Unassembled WGS sequence"/>
</dbReference>
<evidence type="ECO:0000256" key="1">
    <source>
        <dbReference type="SAM" id="Phobius"/>
    </source>
</evidence>